<dbReference type="GO" id="GO:0008137">
    <property type="term" value="F:NADH dehydrogenase (ubiquinone) activity"/>
    <property type="evidence" value="ECO:0007669"/>
    <property type="project" value="InterPro"/>
</dbReference>
<evidence type="ECO:0000259" key="19">
    <source>
        <dbReference type="Pfam" id="PF01010"/>
    </source>
</evidence>
<feature type="transmembrane region" description="Helical" evidence="16">
    <location>
        <begin position="594"/>
        <end position="616"/>
    </location>
</feature>
<feature type="domain" description="NADH-Ubiquinone oxidoreductase (complex I) chain 5 N-terminal" evidence="18">
    <location>
        <begin position="75"/>
        <end position="125"/>
    </location>
</feature>
<sequence>MELIYQFVRIVPSLPFLASIPIGLGLFILPKSTRSLRRIWATTSISSLGIAMLISLNIFWQQITGNSIYRCLWSWIFNKNITFEVGFLIDPLTSIMLVSITTVGVLVMIHSDSYMSHDQGYVRFFAYLSLPTASMPGSVPSPNSIQIYIFWELVGMCSHPLIGFRFTRPSAANARQKASITNRVGDFGLLLGISGFYRITGSSESEASFKRFNELLANNEVTSWFATPCALSLFLGPVAKSAQFPLHVWLPDATEGPTPISAPIHAATTVAAGIFLVARPFPLFQVSPSVMGVISWIGAITALLGATIALAQKDLKKGLAYPTTSQSGYMMLAPGIGSYRAGSFHPITHAHSKASSSLGSGSVIHSMEPIVGYCPDKSQNMAFMGGLRKYMPITGTTLLPGTLSLCGIPPLACFWSKDEIPADSWLYLPTLGWIAWVTAGPTAFHMFRIYFLTFEGDFRANLSRDSVSVSSASTWGKVASEESDKGKIESVSQLVENEVASKESSKSLEMIQKFSEKKNPVLSFSPREKKKMYPKESDNTMLFPLLILTLPTSFIGFIGAPLSQGQKGSDLSSHWLDPSFNHSHEVISENWSQFLSNAITSVSTAFSGMFIAFISYGPIPSFSRKLQEEFEPSSEKFSNPFFYFIYNWSYFRGYIDGYYDVIFVKGIRTLAKFSSFFDEWVIDGVVNGVGISAPSGGEGVRYAEGGRVSSYLFGLIFGTILLLFIVFLIW</sequence>
<evidence type="ECO:0000256" key="10">
    <source>
        <dbReference type="ARBA" id="ARBA00022967"/>
    </source>
</evidence>
<dbReference type="Pfam" id="PF00662">
    <property type="entry name" value="Proton_antipo_N"/>
    <property type="match status" value="1"/>
</dbReference>
<dbReference type="Gene3D" id="1.20.5.2700">
    <property type="match status" value="1"/>
</dbReference>
<dbReference type="PRINTS" id="PR01434">
    <property type="entry name" value="NADHDHGNASE5"/>
</dbReference>
<keyword evidence="16 20" id="KW-0934">Plastid</keyword>
<name>A0A0S3QPE4_TAKLE</name>
<evidence type="ECO:0000256" key="4">
    <source>
        <dbReference type="ARBA" id="ARBA00011199"/>
    </source>
</evidence>
<dbReference type="InterPro" id="IPR001516">
    <property type="entry name" value="Proton_antipo_N"/>
</dbReference>
<keyword evidence="11 16" id="KW-1133">Transmembrane helix</keyword>
<feature type="transmembrane region" description="Helical" evidence="16">
    <location>
        <begin position="390"/>
        <end position="412"/>
    </location>
</feature>
<feature type="transmembrane region" description="Helical" evidence="16">
    <location>
        <begin position="711"/>
        <end position="729"/>
    </location>
</feature>
<dbReference type="PRINTS" id="PR01435">
    <property type="entry name" value="NPOXDRDTASE5"/>
</dbReference>
<comment type="subcellular location">
    <subcellularLocation>
        <location evidence="2 16">Plastid</location>
        <location evidence="2 16">Chloroplast thylakoid membrane</location>
        <topology evidence="2 16">Multi-pass membrane protein</topology>
    </subcellularLocation>
</comment>
<evidence type="ECO:0000256" key="3">
    <source>
        <dbReference type="ARBA" id="ARBA00008200"/>
    </source>
</evidence>
<evidence type="ECO:0000256" key="15">
    <source>
        <dbReference type="ARBA" id="ARBA00048026"/>
    </source>
</evidence>
<gene>
    <name evidence="16 20" type="primary">ndhF</name>
</gene>
<keyword evidence="16" id="KW-0793">Thylakoid</keyword>
<proteinExistence type="inferred from homology"/>
<feature type="transmembrane region" description="Helical" evidence="16">
    <location>
        <begin position="6"/>
        <end position="27"/>
    </location>
</feature>
<feature type="domain" description="NADH:quinone oxidoreductase/Mrp antiporter transmembrane" evidence="17">
    <location>
        <begin position="142"/>
        <end position="437"/>
    </location>
</feature>
<evidence type="ECO:0000313" key="20">
    <source>
        <dbReference type="EMBL" id="BAT70129.1"/>
    </source>
</evidence>
<dbReference type="InterPro" id="IPR018393">
    <property type="entry name" value="NADHpl_OxRdtase_5_subgr"/>
</dbReference>
<comment type="catalytic activity">
    <reaction evidence="14 16">
        <text>a plastoquinone + NADPH + (n+1) H(+)(in) = a plastoquinol + NADP(+) + n H(+)(out)</text>
        <dbReference type="Rhea" id="RHEA:42612"/>
        <dbReference type="Rhea" id="RHEA-COMP:9561"/>
        <dbReference type="Rhea" id="RHEA-COMP:9562"/>
        <dbReference type="ChEBI" id="CHEBI:15378"/>
        <dbReference type="ChEBI" id="CHEBI:17757"/>
        <dbReference type="ChEBI" id="CHEBI:57783"/>
        <dbReference type="ChEBI" id="CHEBI:58349"/>
        <dbReference type="ChEBI" id="CHEBI:62192"/>
    </reaction>
</comment>
<dbReference type="GeneID" id="26522868"/>
<dbReference type="InterPro" id="IPR002128">
    <property type="entry name" value="NADH_UbQ_OxRdtase_chlpt_su5_C"/>
</dbReference>
<accession>A0A0S3QPE4</accession>
<dbReference type="GO" id="GO:0009535">
    <property type="term" value="C:chloroplast thylakoid membrane"/>
    <property type="evidence" value="ECO:0007669"/>
    <property type="project" value="UniProtKB-SubCell"/>
</dbReference>
<evidence type="ECO:0000259" key="17">
    <source>
        <dbReference type="Pfam" id="PF00361"/>
    </source>
</evidence>
<keyword evidence="7 16" id="KW-0874">Quinone</keyword>
<dbReference type="InterPro" id="IPR001750">
    <property type="entry name" value="ND/Mrp_TM"/>
</dbReference>
<keyword evidence="9 16" id="KW-0618">Plastoquinone</keyword>
<evidence type="ECO:0000256" key="12">
    <source>
        <dbReference type="ARBA" id="ARBA00023027"/>
    </source>
</evidence>
<dbReference type="PANTHER" id="PTHR42829:SF2">
    <property type="entry name" value="NADH-UBIQUINONE OXIDOREDUCTASE CHAIN 5"/>
    <property type="match status" value="1"/>
</dbReference>
<feature type="transmembrane region" description="Helical" evidence="16">
    <location>
        <begin position="39"/>
        <end position="60"/>
    </location>
</feature>
<dbReference type="EMBL" id="AP014702">
    <property type="protein sequence ID" value="BAT70129.1"/>
    <property type="molecule type" value="Genomic_DNA"/>
</dbReference>
<evidence type="ECO:0000256" key="8">
    <source>
        <dbReference type="ARBA" id="ARBA00022857"/>
    </source>
</evidence>
<feature type="transmembrane region" description="Helical" evidence="16">
    <location>
        <begin position="85"/>
        <end position="109"/>
    </location>
</feature>
<comment type="subunit">
    <text evidence="4 16">NDH is composed of at least 16 different subunits, 5 of which are encoded in the nucleus.</text>
</comment>
<evidence type="ECO:0000256" key="5">
    <source>
        <dbReference type="ARBA" id="ARBA00018648"/>
    </source>
</evidence>
<dbReference type="GO" id="GO:0015990">
    <property type="term" value="P:electron transport coupled proton transport"/>
    <property type="evidence" value="ECO:0007669"/>
    <property type="project" value="TreeGrafter"/>
</dbReference>
<reference evidence="20" key="1">
    <citation type="submission" date="2015-01" db="EMBL/GenBank/DDBJ databases">
        <title>The complete chloroplast genome sequences of an enigmatic moss, Takakia lepidozioides (Takakiopsida, Bryophyta).</title>
        <authorList>
            <person name="Sadamitsu A."/>
            <person name="Shimamura M."/>
            <person name="Yamaguchi T."/>
            <person name="Deguchi H."/>
        </authorList>
    </citation>
    <scope>NUCLEOTIDE SEQUENCE</scope>
</reference>
<dbReference type="GO" id="GO:0042773">
    <property type="term" value="P:ATP synthesis coupled electron transport"/>
    <property type="evidence" value="ECO:0007669"/>
    <property type="project" value="InterPro"/>
</dbReference>
<keyword evidence="12 16" id="KW-0520">NAD</keyword>
<dbReference type="Pfam" id="PF00361">
    <property type="entry name" value="Proton_antipo_M"/>
    <property type="match status" value="1"/>
</dbReference>
<comment type="function">
    <text evidence="1 16">NDH shuttles electrons from NAD(P)H:plastoquinone, via FMN and iron-sulfur (Fe-S) centers, to quinones in the photosynthetic chain and possibly in a chloroplast respiratory chain. The immediate electron acceptor for the enzyme in this species is believed to be plastoquinone. Couples the redox reaction to proton translocation, and thus conserves the redox energy in a proton gradient.</text>
</comment>
<organism evidence="20">
    <name type="scientific">Takakia lepidozioides</name>
    <name type="common">Moss</name>
    <dbReference type="NCBI Taxonomy" id="37425"/>
    <lineage>
        <taxon>Eukaryota</taxon>
        <taxon>Viridiplantae</taxon>
        <taxon>Streptophyta</taxon>
        <taxon>Embryophyta</taxon>
        <taxon>Bryophyta</taxon>
        <taxon>Takakiophytina</taxon>
        <taxon>Takakiopsida</taxon>
        <taxon>Takakiales</taxon>
        <taxon>Takakiaceae</taxon>
        <taxon>Takakia</taxon>
    </lineage>
</organism>
<evidence type="ECO:0000256" key="13">
    <source>
        <dbReference type="ARBA" id="ARBA00023136"/>
    </source>
</evidence>
<comment type="similarity">
    <text evidence="3 16">Belongs to the complex I subunit 5 family.</text>
</comment>
<comment type="caution">
    <text evidence="16">Lacks conserved residue(s) required for the propagation of feature annotation.</text>
</comment>
<evidence type="ECO:0000256" key="16">
    <source>
        <dbReference type="RuleBase" id="RU364062"/>
    </source>
</evidence>
<feature type="domain" description="NADH:ubiquinone/plastoquinone oxidoreductase chloroplast chain 5 C-terminal" evidence="19">
    <location>
        <begin position="448"/>
        <end position="678"/>
    </location>
</feature>
<dbReference type="AlphaFoldDB" id="A0A0S3QPE4"/>
<keyword evidence="16 20" id="KW-0150">Chloroplast</keyword>
<feature type="transmembrane region" description="Helical" evidence="16">
    <location>
        <begin position="424"/>
        <end position="444"/>
    </location>
</feature>
<feature type="transmembrane region" description="Helical" evidence="16">
    <location>
        <begin position="184"/>
        <end position="201"/>
    </location>
</feature>
<evidence type="ECO:0000259" key="18">
    <source>
        <dbReference type="Pfam" id="PF00662"/>
    </source>
</evidence>
<evidence type="ECO:0000256" key="2">
    <source>
        <dbReference type="ARBA" id="ARBA00004454"/>
    </source>
</evidence>
<dbReference type="PANTHER" id="PTHR42829">
    <property type="entry name" value="NADH-UBIQUINONE OXIDOREDUCTASE CHAIN 5"/>
    <property type="match status" value="1"/>
</dbReference>
<feature type="transmembrane region" description="Helical" evidence="16">
    <location>
        <begin position="145"/>
        <end position="164"/>
    </location>
</feature>
<feature type="transmembrane region" description="Helical" evidence="16">
    <location>
        <begin position="541"/>
        <end position="562"/>
    </location>
</feature>
<keyword evidence="10" id="KW-1278">Translocase</keyword>
<protein>
    <recommendedName>
        <fullName evidence="5 16">NAD(P)H-quinone oxidoreductase subunit 5, chloroplastic</fullName>
        <ecNumber evidence="16">7.1.1.-</ecNumber>
    </recommendedName>
    <alternativeName>
        <fullName evidence="16">NADH-plastoquinone oxidoreductase subunit 5</fullName>
    </alternativeName>
</protein>
<evidence type="ECO:0000256" key="1">
    <source>
        <dbReference type="ARBA" id="ARBA00004059"/>
    </source>
</evidence>
<geneLocation type="chloroplast" evidence="20"/>
<comment type="catalytic activity">
    <reaction evidence="15 16">
        <text>a plastoquinone + NADH + (n+1) H(+)(in) = a plastoquinol + NAD(+) + n H(+)(out)</text>
        <dbReference type="Rhea" id="RHEA:42608"/>
        <dbReference type="Rhea" id="RHEA-COMP:9561"/>
        <dbReference type="Rhea" id="RHEA-COMP:9562"/>
        <dbReference type="ChEBI" id="CHEBI:15378"/>
        <dbReference type="ChEBI" id="CHEBI:17757"/>
        <dbReference type="ChEBI" id="CHEBI:57540"/>
        <dbReference type="ChEBI" id="CHEBI:57945"/>
        <dbReference type="ChEBI" id="CHEBI:62192"/>
    </reaction>
</comment>
<evidence type="ECO:0000256" key="14">
    <source>
        <dbReference type="ARBA" id="ARBA00047726"/>
    </source>
</evidence>
<keyword evidence="8 16" id="KW-0521">NADP</keyword>
<feature type="transmembrane region" description="Helical" evidence="16">
    <location>
        <begin position="290"/>
        <end position="311"/>
    </location>
</feature>
<dbReference type="InterPro" id="IPR003945">
    <property type="entry name" value="NU5C-like"/>
</dbReference>
<evidence type="ECO:0000256" key="9">
    <source>
        <dbReference type="ARBA" id="ARBA00022957"/>
    </source>
</evidence>
<dbReference type="EC" id="7.1.1.-" evidence="16"/>
<keyword evidence="6 16" id="KW-0812">Transmembrane</keyword>
<evidence type="ECO:0000256" key="7">
    <source>
        <dbReference type="ARBA" id="ARBA00022719"/>
    </source>
</evidence>
<dbReference type="RefSeq" id="YP_009193446.1">
    <property type="nucleotide sequence ID" value="NC_028738.1"/>
</dbReference>
<keyword evidence="16" id="KW-0813">Transport</keyword>
<dbReference type="GO" id="GO:0048038">
    <property type="term" value="F:quinone binding"/>
    <property type="evidence" value="ECO:0007669"/>
    <property type="project" value="UniProtKB-KW"/>
</dbReference>
<evidence type="ECO:0000256" key="6">
    <source>
        <dbReference type="ARBA" id="ARBA00022692"/>
    </source>
</evidence>
<dbReference type="Pfam" id="PF01010">
    <property type="entry name" value="Proton_antipo_C"/>
    <property type="match status" value="1"/>
</dbReference>
<keyword evidence="13 16" id="KW-0472">Membrane</keyword>
<evidence type="ECO:0000256" key="11">
    <source>
        <dbReference type="ARBA" id="ARBA00022989"/>
    </source>
</evidence>
<dbReference type="GO" id="GO:0003954">
    <property type="term" value="F:NADH dehydrogenase activity"/>
    <property type="evidence" value="ECO:0007669"/>
    <property type="project" value="TreeGrafter"/>
</dbReference>
<dbReference type="NCBIfam" id="TIGR01974">
    <property type="entry name" value="NDH_I_L"/>
    <property type="match status" value="1"/>
</dbReference>